<dbReference type="EMBL" id="WFLI01000042">
    <property type="protein sequence ID" value="KAB8060466.1"/>
    <property type="molecule type" value="Genomic_DNA"/>
</dbReference>
<dbReference type="Gene3D" id="3.30.460.10">
    <property type="entry name" value="Beta Polymerase, domain 2"/>
    <property type="match status" value="1"/>
</dbReference>
<evidence type="ECO:0000313" key="3">
    <source>
        <dbReference type="Proteomes" id="UP000468717"/>
    </source>
</evidence>
<protein>
    <submittedName>
        <fullName evidence="2">(P)ppGpp synthetase</fullName>
    </submittedName>
</protein>
<reference evidence="2 3" key="1">
    <citation type="submission" date="2019-10" db="EMBL/GenBank/DDBJ databases">
        <title>Three novel species isolated from a subtropical stream in China.</title>
        <authorList>
            <person name="Lu H."/>
        </authorList>
    </citation>
    <scope>NUCLEOTIDE SEQUENCE [LARGE SCALE GENOMIC DNA]</scope>
    <source>
        <strain evidence="2 3">FT13W</strain>
    </source>
</reference>
<name>A0A6I1HVQ0_9BURK</name>
<dbReference type="AlphaFoldDB" id="A0A6I1HVQ0"/>
<dbReference type="CDD" id="cd05399">
    <property type="entry name" value="NT_Rel-Spo_like"/>
    <property type="match status" value="1"/>
</dbReference>
<feature type="domain" description="RelA/SpoT" evidence="1">
    <location>
        <begin position="76"/>
        <end position="196"/>
    </location>
</feature>
<dbReference type="InterPro" id="IPR052366">
    <property type="entry name" value="GTP_Pyrophosphokinase"/>
</dbReference>
<sequence>MAWITPKYTVQQVNAAGKMLVLCEEDDYFHNHIDEYLEALEAINNFRASHAFPLNTLQINLRSVARRFGGDALIAQRIKRMASISQKLVVRSTMKLSQMQDLGGCRAIVHNIATVKRIEDYYLSTSGIKHSLASHDDYILCPKASGYRGIHLIYRYYSDKNEDYNGMKIELQVRSRYQHAWATAVETVGMFSGQALKSSLGSAEWQRFFSLMGSAIALREGGQIVPGTPADRTELIAELSYLAGHLQVESRLTEFNRAVHAMSNGDDINAFYYLLQLDPERGTLMVTGYAEKQKDAASVAYMEAEERGKTKPGNDAVLVSVESVGSLAKAYPNYFADTRVFLSLLRQSLSGKTRGIKVADVKLQQFSLFGD</sequence>
<dbReference type="SMART" id="SM00954">
    <property type="entry name" value="RelA_SpoT"/>
    <property type="match status" value="1"/>
</dbReference>
<dbReference type="Pfam" id="PF04607">
    <property type="entry name" value="RelA_SpoT"/>
    <property type="match status" value="1"/>
</dbReference>
<accession>A0A6I1HVQ0</accession>
<dbReference type="RefSeq" id="WP_152284756.1">
    <property type="nucleotide sequence ID" value="NZ_WFLI01000042.1"/>
</dbReference>
<dbReference type="Proteomes" id="UP000468717">
    <property type="component" value="Unassembled WGS sequence"/>
</dbReference>
<dbReference type="GO" id="GO:0015969">
    <property type="term" value="P:guanosine tetraphosphate metabolic process"/>
    <property type="evidence" value="ECO:0007669"/>
    <property type="project" value="InterPro"/>
</dbReference>
<dbReference type="SUPFAM" id="SSF81301">
    <property type="entry name" value="Nucleotidyltransferase"/>
    <property type="match status" value="1"/>
</dbReference>
<proteinExistence type="predicted"/>
<dbReference type="InterPro" id="IPR043519">
    <property type="entry name" value="NT_sf"/>
</dbReference>
<dbReference type="PANTHER" id="PTHR47837">
    <property type="entry name" value="GTP PYROPHOSPHOKINASE YJBM"/>
    <property type="match status" value="1"/>
</dbReference>
<dbReference type="InterPro" id="IPR007685">
    <property type="entry name" value="RelA_SpoT"/>
</dbReference>
<dbReference type="PANTHER" id="PTHR47837:SF1">
    <property type="entry name" value="GTP PYROPHOSPHOKINASE YJBM"/>
    <property type="match status" value="1"/>
</dbReference>
<comment type="caution">
    <text evidence="2">The sequence shown here is derived from an EMBL/GenBank/DDBJ whole genome shotgun (WGS) entry which is preliminary data.</text>
</comment>
<keyword evidence="3" id="KW-1185">Reference proteome</keyword>
<evidence type="ECO:0000259" key="1">
    <source>
        <dbReference type="SMART" id="SM00954"/>
    </source>
</evidence>
<organism evidence="2 3">
    <name type="scientific">Janthinobacterium violaceinigrum</name>
    <dbReference type="NCBI Taxonomy" id="2654252"/>
    <lineage>
        <taxon>Bacteria</taxon>
        <taxon>Pseudomonadati</taxon>
        <taxon>Pseudomonadota</taxon>
        <taxon>Betaproteobacteria</taxon>
        <taxon>Burkholderiales</taxon>
        <taxon>Oxalobacteraceae</taxon>
        <taxon>Janthinobacterium</taxon>
    </lineage>
</organism>
<evidence type="ECO:0000313" key="2">
    <source>
        <dbReference type="EMBL" id="KAB8060466.1"/>
    </source>
</evidence>
<gene>
    <name evidence="2" type="ORF">GCN75_24770</name>
</gene>